<gene>
    <name evidence="13" type="primary">nadB</name>
    <name evidence="13" type="ORF">ACFPK0_09020</name>
</gene>
<comment type="caution">
    <text evidence="13">The sequence shown here is derived from an EMBL/GenBank/DDBJ whole genome shotgun (WGS) entry which is preliminary data.</text>
</comment>
<dbReference type="PANTHER" id="PTHR42716">
    <property type="entry name" value="L-ASPARTATE OXIDASE"/>
    <property type="match status" value="1"/>
</dbReference>
<evidence type="ECO:0000259" key="12">
    <source>
        <dbReference type="Pfam" id="PF00890"/>
    </source>
</evidence>
<comment type="similarity">
    <text evidence="3 11">Belongs to the FAD-dependent oxidoreductase 2 family. NadB subfamily.</text>
</comment>
<evidence type="ECO:0000256" key="5">
    <source>
        <dbReference type="ARBA" id="ARBA00022630"/>
    </source>
</evidence>
<name>A0ABW0JXR7_9GAMM</name>
<dbReference type="Proteomes" id="UP001596018">
    <property type="component" value="Unassembled WGS sequence"/>
</dbReference>
<dbReference type="Gene3D" id="3.50.50.60">
    <property type="entry name" value="FAD/NAD(P)-binding domain"/>
    <property type="match status" value="1"/>
</dbReference>
<evidence type="ECO:0000256" key="6">
    <source>
        <dbReference type="ARBA" id="ARBA00022642"/>
    </source>
</evidence>
<dbReference type="Gene3D" id="3.90.700.10">
    <property type="entry name" value="Succinate dehydrogenase/fumarate reductase flavoprotein, catalytic domain"/>
    <property type="match status" value="1"/>
</dbReference>
<keyword evidence="14" id="KW-1185">Reference proteome</keyword>
<dbReference type="InterPro" id="IPR036188">
    <property type="entry name" value="FAD/NAD-bd_sf"/>
</dbReference>
<dbReference type="SUPFAM" id="SSF46977">
    <property type="entry name" value="Succinate dehydrogenase/fumarate reductase flavoprotein C-terminal domain"/>
    <property type="match status" value="1"/>
</dbReference>
<protein>
    <recommendedName>
        <fullName evidence="4 10">L-aspartate oxidase</fullName>
        <ecNumber evidence="4 10">1.4.3.16</ecNumber>
    </recommendedName>
</protein>
<keyword evidence="6 11" id="KW-0662">Pyridine nucleotide biosynthesis</keyword>
<feature type="domain" description="FAD-dependent oxidoreductase 2 FAD-binding" evidence="12">
    <location>
        <begin position="8"/>
        <end position="380"/>
    </location>
</feature>
<dbReference type="InterPro" id="IPR027477">
    <property type="entry name" value="Succ_DH/fumarate_Rdtase_cat_sf"/>
</dbReference>
<sequence length="486" mass="50408">MKHPRAPIVVIGGGVAGLATALAAAPAPVRLLCRAIDGTGSASALAQGGIAAALDPADSPLAHTEDTLVAGAHHNNVAMVRWLCAQAPEAIAWLQAQGVAFDRDAGGALKLGREGGHRVARIVHAGGDASGAVLLRALLAKAQCAAHIQWRGGLDADALLLRDGAVCGVRAIDGQGRQHVIEASAVVLATGGIGALFACTSNPSGADGSGLALGMAAGARARDLEFVQFHPTALDVPGAHCLPLITEALRGAGARLRDAGGRLLMEGLHPLGDLAPRDVVARRVWQARRQARRDDGRVWLDASAITAEWETAFPTVLAACLKHGIDPRRQPIPVTPAAHFHMGGLVVDGDGRTSVPGLYAAGEVACNGVHGANRLASNSLLEGILCGRRLGAVLAATPAVVGRGEHRWAERGSALAATDLSRLRDLLWQAAGPVRRTESLRHYLLQLMAWQGQGWQARLAQSLLDAALQRHESLGAHYIAAPEMDV</sequence>
<dbReference type="PRINTS" id="PR00368">
    <property type="entry name" value="FADPNR"/>
</dbReference>
<comment type="pathway">
    <text evidence="2 11">Cofactor biosynthesis; NAD(+) biosynthesis; iminoaspartate from L-aspartate (oxidase route): step 1/1.</text>
</comment>
<keyword evidence="7 11" id="KW-0274">FAD</keyword>
<dbReference type="SUPFAM" id="SSF51905">
    <property type="entry name" value="FAD/NAD(P)-binding domain"/>
    <property type="match status" value="1"/>
</dbReference>
<evidence type="ECO:0000256" key="2">
    <source>
        <dbReference type="ARBA" id="ARBA00004950"/>
    </source>
</evidence>
<comment type="subcellular location">
    <subcellularLocation>
        <location evidence="11">Cytoplasm</location>
    </subcellularLocation>
</comment>
<evidence type="ECO:0000313" key="14">
    <source>
        <dbReference type="Proteomes" id="UP001596018"/>
    </source>
</evidence>
<evidence type="ECO:0000256" key="1">
    <source>
        <dbReference type="ARBA" id="ARBA00001974"/>
    </source>
</evidence>
<dbReference type="NCBIfam" id="TIGR00551">
    <property type="entry name" value="nadB"/>
    <property type="match status" value="1"/>
</dbReference>
<dbReference type="PANTHER" id="PTHR42716:SF2">
    <property type="entry name" value="L-ASPARTATE OXIDASE, CHLOROPLASTIC"/>
    <property type="match status" value="1"/>
</dbReference>
<evidence type="ECO:0000256" key="4">
    <source>
        <dbReference type="ARBA" id="ARBA00012173"/>
    </source>
</evidence>
<dbReference type="Pfam" id="PF00890">
    <property type="entry name" value="FAD_binding_2"/>
    <property type="match status" value="1"/>
</dbReference>
<evidence type="ECO:0000256" key="8">
    <source>
        <dbReference type="ARBA" id="ARBA00023002"/>
    </source>
</evidence>
<evidence type="ECO:0000256" key="10">
    <source>
        <dbReference type="NCBIfam" id="TIGR00551"/>
    </source>
</evidence>
<dbReference type="Gene3D" id="1.20.58.100">
    <property type="entry name" value="Fumarate reductase/succinate dehydrogenase flavoprotein-like, C-terminal domain"/>
    <property type="match status" value="1"/>
</dbReference>
<dbReference type="EMBL" id="JBHSMM010000001">
    <property type="protein sequence ID" value="MFC5440150.1"/>
    <property type="molecule type" value="Genomic_DNA"/>
</dbReference>
<keyword evidence="5 11" id="KW-0285">Flavoprotein</keyword>
<dbReference type="InterPro" id="IPR005288">
    <property type="entry name" value="NadB"/>
</dbReference>
<dbReference type="RefSeq" id="WP_377339956.1">
    <property type="nucleotide sequence ID" value="NZ_JALBWS010000012.1"/>
</dbReference>
<dbReference type="InterPro" id="IPR037099">
    <property type="entry name" value="Fum_R/Succ_DH_flav-like_C_sf"/>
</dbReference>
<comment type="catalytic activity">
    <reaction evidence="9">
        <text>L-aspartate + O2 = iminosuccinate + H2O2</text>
        <dbReference type="Rhea" id="RHEA:25876"/>
        <dbReference type="ChEBI" id="CHEBI:15379"/>
        <dbReference type="ChEBI" id="CHEBI:16240"/>
        <dbReference type="ChEBI" id="CHEBI:29991"/>
        <dbReference type="ChEBI" id="CHEBI:77875"/>
        <dbReference type="EC" id="1.4.3.16"/>
    </reaction>
    <physiologicalReaction direction="left-to-right" evidence="9">
        <dbReference type="Rhea" id="RHEA:25877"/>
    </physiologicalReaction>
</comment>
<dbReference type="InterPro" id="IPR003953">
    <property type="entry name" value="FAD-dep_OxRdtase_2_FAD-bd"/>
</dbReference>
<dbReference type="PRINTS" id="PR00411">
    <property type="entry name" value="PNDRDTASEI"/>
</dbReference>
<keyword evidence="8 11" id="KW-0560">Oxidoreductase</keyword>
<proteinExistence type="inferred from homology"/>
<accession>A0ABW0JXR7</accession>
<dbReference type="GO" id="GO:0008734">
    <property type="term" value="F:L-aspartate oxidase activity"/>
    <property type="evidence" value="ECO:0007669"/>
    <property type="project" value="UniProtKB-EC"/>
</dbReference>
<evidence type="ECO:0000256" key="3">
    <source>
        <dbReference type="ARBA" id="ARBA00008562"/>
    </source>
</evidence>
<comment type="function">
    <text evidence="11">Catalyzes the oxidation of L-aspartate to iminoaspartate.</text>
</comment>
<evidence type="ECO:0000313" key="13">
    <source>
        <dbReference type="EMBL" id="MFC5440150.1"/>
    </source>
</evidence>
<evidence type="ECO:0000256" key="11">
    <source>
        <dbReference type="RuleBase" id="RU362049"/>
    </source>
</evidence>
<reference evidence="14" key="1">
    <citation type="journal article" date="2019" name="Int. J. Syst. Evol. Microbiol.">
        <title>The Global Catalogue of Microorganisms (GCM) 10K type strain sequencing project: providing services to taxonomists for standard genome sequencing and annotation.</title>
        <authorList>
            <consortium name="The Broad Institute Genomics Platform"/>
            <consortium name="The Broad Institute Genome Sequencing Center for Infectious Disease"/>
            <person name="Wu L."/>
            <person name="Ma J."/>
        </authorList>
    </citation>
    <scope>NUCLEOTIDE SEQUENCE [LARGE SCALE GENOMIC DNA]</scope>
    <source>
        <strain evidence="14">KACC 12822</strain>
    </source>
</reference>
<dbReference type="SUPFAM" id="SSF56425">
    <property type="entry name" value="Succinate dehydrogenase/fumarate reductase flavoprotein, catalytic domain"/>
    <property type="match status" value="1"/>
</dbReference>
<evidence type="ECO:0000256" key="7">
    <source>
        <dbReference type="ARBA" id="ARBA00022827"/>
    </source>
</evidence>
<organism evidence="13 14">
    <name type="scientific">Rhodanobacter ginsenosidimutans</name>
    <dbReference type="NCBI Taxonomy" id="490571"/>
    <lineage>
        <taxon>Bacteria</taxon>
        <taxon>Pseudomonadati</taxon>
        <taxon>Pseudomonadota</taxon>
        <taxon>Gammaproteobacteria</taxon>
        <taxon>Lysobacterales</taxon>
        <taxon>Rhodanobacteraceae</taxon>
        <taxon>Rhodanobacter</taxon>
    </lineage>
</organism>
<evidence type="ECO:0000256" key="9">
    <source>
        <dbReference type="ARBA" id="ARBA00048305"/>
    </source>
</evidence>
<comment type="cofactor">
    <cofactor evidence="1 11">
        <name>FAD</name>
        <dbReference type="ChEBI" id="CHEBI:57692"/>
    </cofactor>
</comment>
<dbReference type="EC" id="1.4.3.16" evidence="4 10"/>